<accession>A0ABR8A6X2</accession>
<sequence length="1282" mass="137144">MNLSETKKKIESNLLQQVNPIQGISVNSTAILEFLNGVMGKSKLDTVQLSQPDEDSLRVSMTEPLVYPIAANGAGNLEVNKIALTLTQGKDDKLSATLDLDGAFHLQVGNRSLAVQGSLSDPNSGTLMLTVTSNDMPQLAELAMLMGIGSLTESLKSVGLSLPVLEQITLGLELLNKKVTQVITTGSMTLGASTLDTTCNLLPDLVIEGGLREGSQLTVADLLASLPLDPSQLPRSVLQTLRLVTQPKAKIYNAAFTLVNDWDIDLGGATLALTAIEGQIDSVGEVVTAKFNSAVDINGTKLLLTSNYSSDRALVFAGEITPGQRISLKALVDRLMGSLISLPNEVPNLDLTELALTLTPKTGEFKVNAAAMEPWLIPVGINGLQLDDITLTLNRTLVENGKKVATGAIGGELKVAGSSFRGNYTFPGEFVLTSNVPALKLSPILQSLCGSSILHDIPIPTSVLAVDFKNIAITIAPQSKFFSLKADSPLGIVELLVKKIASDWGFVVGFLPPTSWKFSTIAKELSVLDGLRFSDTAMVLSSSNDRTLTLTSLDEVGSDIAVIRGLNFIANLNMQGLGVDALLGIEQVRVKTAIGGNPSDILLEAQIDGEFKLSEGVAFGDIQFRLQPSPSNFSLTLLGAVTAILDNSTLAFVGGMQVQPRAAVFQASMVGLWNEPFGTKGVMIGNVALDLGVSFPPPLPTIGIAGTLQVGNFQGAVAVKFDSAMPSRSMLAIAFNSLYLMDVINTFCGASVARAIPSSVASTILKIGFENVNIYIVPQPTSIGELTFEQGFYLRGTLNFWGLRATASLSIDYLEGTELKAEVEPINVGGIFKLKGSSGQPNAFLYFKLSPNPTVSPKIDISGAVELLGLVSETQLSFSDSGFYFLTQGKIFNLFEANLEVKGADFKSSSGIWVKASMRNDLLSYLRKEATAAIQSAADDATRELTKAQNEVNKAQNEVNKLNNTIAETRKIIEGERERDTRRLQTAQAEVSKAQNEVNKLNRDIDNMRNTIQGERNRDTQRLRDAQNAVRSAQAEVDKLQNEINSTKSRISQLERDIADKRRWFDSSKWYQQSYRWAEFSAYAAAKGSEIAALYTKIGGIEAAKATANGVLEVAKQTLRGIEAGAKTFPIDADPRIIGLFTARETANGALELAKLTLRGIEEGAKTFPIDADPRIVGLFTARETATGALQVAILSLEGIKKSVGAMATVGQFIAEVGLGGLLDVKSAQFEGSLQATQGGSVMMAIEVVFMKGQPQHLTLGFNFISPKQAALELAKKLLPAQ</sequence>
<keyword evidence="1" id="KW-0175">Coiled coil</keyword>
<comment type="caution">
    <text evidence="2">The sequence shown here is derived from an EMBL/GenBank/DDBJ whole genome shotgun (WGS) entry which is preliminary data.</text>
</comment>
<reference evidence="2 3" key="1">
    <citation type="journal article" date="2020" name="ISME J.">
        <title>Comparative genomics reveals insights into cyanobacterial evolution and habitat adaptation.</title>
        <authorList>
            <person name="Chen M.Y."/>
            <person name="Teng W.K."/>
            <person name="Zhao L."/>
            <person name="Hu C.X."/>
            <person name="Zhou Y.K."/>
            <person name="Han B.P."/>
            <person name="Song L.R."/>
            <person name="Shu W.S."/>
        </authorList>
    </citation>
    <scope>NUCLEOTIDE SEQUENCE [LARGE SCALE GENOMIC DNA]</scope>
    <source>
        <strain evidence="2 3">FACHB-288</strain>
    </source>
</reference>
<feature type="coiled-coil region" evidence="1">
    <location>
        <begin position="931"/>
        <end position="1057"/>
    </location>
</feature>
<evidence type="ECO:0000313" key="3">
    <source>
        <dbReference type="Proteomes" id="UP000658514"/>
    </source>
</evidence>
<gene>
    <name evidence="2" type="ORF">H6G24_04805</name>
</gene>
<dbReference type="Proteomes" id="UP000658514">
    <property type="component" value="Unassembled WGS sequence"/>
</dbReference>
<name>A0ABR8A6X2_9CYAN</name>
<dbReference type="EMBL" id="JACJQH010000005">
    <property type="protein sequence ID" value="MBD2194816.1"/>
    <property type="molecule type" value="Genomic_DNA"/>
</dbReference>
<organism evidence="2 3">
    <name type="scientific">Calothrix parietina FACHB-288</name>
    <dbReference type="NCBI Taxonomy" id="2692896"/>
    <lineage>
        <taxon>Bacteria</taxon>
        <taxon>Bacillati</taxon>
        <taxon>Cyanobacteriota</taxon>
        <taxon>Cyanophyceae</taxon>
        <taxon>Nostocales</taxon>
        <taxon>Calotrichaceae</taxon>
        <taxon>Calothrix</taxon>
    </lineage>
</organism>
<evidence type="ECO:0000256" key="1">
    <source>
        <dbReference type="SAM" id="Coils"/>
    </source>
</evidence>
<proteinExistence type="predicted"/>
<dbReference type="RefSeq" id="WP_190550075.1">
    <property type="nucleotide sequence ID" value="NZ_CAWPNO010000084.1"/>
</dbReference>
<keyword evidence="3" id="KW-1185">Reference proteome</keyword>
<evidence type="ECO:0000313" key="2">
    <source>
        <dbReference type="EMBL" id="MBD2194816.1"/>
    </source>
</evidence>
<evidence type="ECO:0008006" key="4">
    <source>
        <dbReference type="Google" id="ProtNLM"/>
    </source>
</evidence>
<protein>
    <recommendedName>
        <fullName evidence="4">Chromosome partition protein Smc</fullName>
    </recommendedName>
</protein>
<dbReference type="Gene3D" id="1.10.287.620">
    <property type="entry name" value="Helix Hairpins"/>
    <property type="match status" value="1"/>
</dbReference>